<evidence type="ECO:0000313" key="5">
    <source>
        <dbReference type="Proteomes" id="UP000077667"/>
    </source>
</evidence>
<dbReference type="GO" id="GO:0016780">
    <property type="term" value="F:phosphotransferase activity, for other substituted phosphate groups"/>
    <property type="evidence" value="ECO:0007669"/>
    <property type="project" value="TreeGrafter"/>
</dbReference>
<keyword evidence="2" id="KW-0472">Membrane</keyword>
<dbReference type="STRING" id="1176587.A8C56_05060"/>
<dbReference type="Pfam" id="PF02397">
    <property type="entry name" value="Bac_transf"/>
    <property type="match status" value="1"/>
</dbReference>
<name>A0A1A9I173_9BACT</name>
<dbReference type="PANTHER" id="PTHR30576:SF0">
    <property type="entry name" value="UNDECAPRENYL-PHOSPHATE N-ACETYLGALACTOSAMINYL 1-PHOSPHATE TRANSFERASE-RELATED"/>
    <property type="match status" value="1"/>
</dbReference>
<keyword evidence="5" id="KW-1185">Reference proteome</keyword>
<dbReference type="OrthoDB" id="9808602at2"/>
<dbReference type="AlphaFoldDB" id="A0A1A9I173"/>
<evidence type="ECO:0000313" key="4">
    <source>
        <dbReference type="EMBL" id="ANH80442.1"/>
    </source>
</evidence>
<sequence length="368" mass="41377">MQSDLSLRQNLKYTKSSIVNTNELAYIGKKYVTDVTLPLQERHGFLVDKFESVEEFHAFLKGSSILESPGVILLEEDDSMDVRSVLSELRTNPLTGGAIIIFLASKPRNTDFYRELKVNDSYNAPYDPGMIAERINFLLRLKIALSNNTRVTATAVPQYKMAFGKRLLDILVAASGLIILSPLMLIIALLVKLSGKGPVIYKSKRAGTGYKIFDFYKFRTMYADADQKLKNLSSTNNQYGNASDKAPQAFVKILNDPRITPIGAFLRKTSLDELPQLFNVLKGDMSLVGNRPLPLYEAEMLTSDQFAMRFLGPAGITGLWQISKRGKAEMSSEERIALDNHYAQYTSFWMDFKIVLKTIPAMLQKEKV</sequence>
<accession>A0A1A9I173</accession>
<dbReference type="PANTHER" id="PTHR30576">
    <property type="entry name" value="COLANIC BIOSYNTHESIS UDP-GLUCOSE LIPID CARRIER TRANSFERASE"/>
    <property type="match status" value="1"/>
</dbReference>
<reference evidence="4 5" key="1">
    <citation type="submission" date="2016-05" db="EMBL/GenBank/DDBJ databases">
        <title>Niabella ginsenosidivorans BS26 whole genome sequencing.</title>
        <authorList>
            <person name="Im W.T."/>
            <person name="Siddiqi M.Z."/>
        </authorList>
    </citation>
    <scope>NUCLEOTIDE SEQUENCE [LARGE SCALE GENOMIC DNA]</scope>
    <source>
        <strain evidence="4 5">BS26</strain>
    </source>
</reference>
<keyword evidence="2" id="KW-0812">Transmembrane</keyword>
<evidence type="ECO:0000256" key="2">
    <source>
        <dbReference type="SAM" id="Phobius"/>
    </source>
</evidence>
<keyword evidence="2" id="KW-1133">Transmembrane helix</keyword>
<dbReference type="InterPro" id="IPR003362">
    <property type="entry name" value="Bact_transf"/>
</dbReference>
<evidence type="ECO:0000256" key="1">
    <source>
        <dbReference type="ARBA" id="ARBA00006464"/>
    </source>
</evidence>
<dbReference type="KEGG" id="nia:A8C56_05060"/>
<organism evidence="4 5">
    <name type="scientific">Niabella ginsenosidivorans</name>
    <dbReference type="NCBI Taxonomy" id="1176587"/>
    <lineage>
        <taxon>Bacteria</taxon>
        <taxon>Pseudomonadati</taxon>
        <taxon>Bacteroidota</taxon>
        <taxon>Chitinophagia</taxon>
        <taxon>Chitinophagales</taxon>
        <taxon>Chitinophagaceae</taxon>
        <taxon>Niabella</taxon>
    </lineage>
</organism>
<dbReference type="Proteomes" id="UP000077667">
    <property type="component" value="Chromosome"/>
</dbReference>
<gene>
    <name evidence="4" type="ORF">A8C56_05060</name>
</gene>
<dbReference type="EMBL" id="CP015772">
    <property type="protein sequence ID" value="ANH80442.1"/>
    <property type="molecule type" value="Genomic_DNA"/>
</dbReference>
<evidence type="ECO:0000259" key="3">
    <source>
        <dbReference type="Pfam" id="PF02397"/>
    </source>
</evidence>
<feature type="transmembrane region" description="Helical" evidence="2">
    <location>
        <begin position="167"/>
        <end position="191"/>
    </location>
</feature>
<feature type="domain" description="Bacterial sugar transferase" evidence="3">
    <location>
        <begin position="165"/>
        <end position="363"/>
    </location>
</feature>
<protein>
    <recommendedName>
        <fullName evidence="3">Bacterial sugar transferase domain-containing protein</fullName>
    </recommendedName>
</protein>
<proteinExistence type="inferred from homology"/>
<comment type="similarity">
    <text evidence="1">Belongs to the bacterial sugar transferase family.</text>
</comment>